<evidence type="ECO:0000256" key="3">
    <source>
        <dbReference type="ARBA" id="ARBA00022692"/>
    </source>
</evidence>
<evidence type="ECO:0000313" key="8">
    <source>
        <dbReference type="Proteomes" id="UP001319180"/>
    </source>
</evidence>
<evidence type="ECO:0000256" key="5">
    <source>
        <dbReference type="ARBA" id="ARBA00023136"/>
    </source>
</evidence>
<dbReference type="PANTHER" id="PTHR43461">
    <property type="entry name" value="TRANSMEMBRANE PROTEIN 256"/>
    <property type="match status" value="1"/>
</dbReference>
<dbReference type="EMBL" id="JAHESC010000021">
    <property type="protein sequence ID" value="MBT1687903.1"/>
    <property type="molecule type" value="Genomic_DNA"/>
</dbReference>
<sequence length="129" mass="13966">MNHRTTLLAAALLGVAGVSLGAFGAHALKPFLLQAGRFDTFELATRYQFYHALALLGVGILQLTYPGKKLRQAALFLLVGVLLFSGSLYMLCFSQLGMFGPITPVGGILLITGWVFVFLAVYTRDGQNR</sequence>
<dbReference type="InterPro" id="IPR006696">
    <property type="entry name" value="DUF423"/>
</dbReference>
<dbReference type="Proteomes" id="UP001319180">
    <property type="component" value="Unassembled WGS sequence"/>
</dbReference>
<reference evidence="7 8" key="1">
    <citation type="submission" date="2021-05" db="EMBL/GenBank/DDBJ databases">
        <title>A Polyphasic approach of four new species of the genus Ohtaekwangia: Ohtaekwangia histidinii sp. nov., Ohtaekwangia cretensis sp. nov., Ohtaekwangia indiensis sp. nov., Ohtaekwangia reichenbachii sp. nov. from diverse environment.</title>
        <authorList>
            <person name="Octaviana S."/>
        </authorList>
    </citation>
    <scope>NUCLEOTIDE SEQUENCE [LARGE SCALE GENOMIC DNA]</scope>
    <source>
        <strain evidence="7 8">PWU37</strain>
    </source>
</reference>
<comment type="subcellular location">
    <subcellularLocation>
        <location evidence="1">Membrane</location>
        <topology evidence="1">Multi-pass membrane protein</topology>
    </subcellularLocation>
</comment>
<comment type="caution">
    <text evidence="7">The sequence shown here is derived from an EMBL/GenBank/DDBJ whole genome shotgun (WGS) entry which is preliminary data.</text>
</comment>
<feature type="transmembrane region" description="Helical" evidence="6">
    <location>
        <begin position="102"/>
        <end position="122"/>
    </location>
</feature>
<organism evidence="7 8">
    <name type="scientific">Dawidia soli</name>
    <dbReference type="NCBI Taxonomy" id="2782352"/>
    <lineage>
        <taxon>Bacteria</taxon>
        <taxon>Pseudomonadati</taxon>
        <taxon>Bacteroidota</taxon>
        <taxon>Cytophagia</taxon>
        <taxon>Cytophagales</taxon>
        <taxon>Chryseotaleaceae</taxon>
        <taxon>Dawidia</taxon>
    </lineage>
</organism>
<dbReference type="GO" id="GO:0016020">
    <property type="term" value="C:membrane"/>
    <property type="evidence" value="ECO:0007669"/>
    <property type="project" value="UniProtKB-SubCell"/>
</dbReference>
<protein>
    <submittedName>
        <fullName evidence="7">DUF423 domain-containing protein</fullName>
    </submittedName>
</protein>
<evidence type="ECO:0000256" key="6">
    <source>
        <dbReference type="SAM" id="Phobius"/>
    </source>
</evidence>
<name>A0AAP2D9H6_9BACT</name>
<feature type="transmembrane region" description="Helical" evidence="6">
    <location>
        <begin position="73"/>
        <end position="96"/>
    </location>
</feature>
<evidence type="ECO:0000256" key="4">
    <source>
        <dbReference type="ARBA" id="ARBA00022989"/>
    </source>
</evidence>
<comment type="similarity">
    <text evidence="2">Belongs to the UPF0382 family.</text>
</comment>
<keyword evidence="4 6" id="KW-1133">Transmembrane helix</keyword>
<feature type="transmembrane region" description="Helical" evidence="6">
    <location>
        <begin position="48"/>
        <end position="66"/>
    </location>
</feature>
<evidence type="ECO:0000256" key="1">
    <source>
        <dbReference type="ARBA" id="ARBA00004141"/>
    </source>
</evidence>
<keyword evidence="8" id="KW-1185">Reference proteome</keyword>
<dbReference type="PANTHER" id="PTHR43461:SF1">
    <property type="entry name" value="TRANSMEMBRANE PROTEIN 256"/>
    <property type="match status" value="1"/>
</dbReference>
<keyword evidence="3 6" id="KW-0812">Transmembrane</keyword>
<evidence type="ECO:0000256" key="2">
    <source>
        <dbReference type="ARBA" id="ARBA00009694"/>
    </source>
</evidence>
<keyword evidence="5 6" id="KW-0472">Membrane</keyword>
<dbReference type="Pfam" id="PF04241">
    <property type="entry name" value="DUF423"/>
    <property type="match status" value="1"/>
</dbReference>
<proteinExistence type="inferred from homology"/>
<dbReference type="RefSeq" id="WP_254091132.1">
    <property type="nucleotide sequence ID" value="NZ_JAHESC010000021.1"/>
</dbReference>
<gene>
    <name evidence="7" type="ORF">KK078_15140</name>
</gene>
<accession>A0AAP2D9H6</accession>
<dbReference type="AlphaFoldDB" id="A0AAP2D9H6"/>
<evidence type="ECO:0000313" key="7">
    <source>
        <dbReference type="EMBL" id="MBT1687903.1"/>
    </source>
</evidence>